<dbReference type="AlphaFoldDB" id="A0A9D1R732"/>
<evidence type="ECO:0000256" key="2">
    <source>
        <dbReference type="ARBA" id="ARBA00022692"/>
    </source>
</evidence>
<evidence type="ECO:0000256" key="5">
    <source>
        <dbReference type="SAM" id="Phobius"/>
    </source>
</evidence>
<dbReference type="EMBL" id="DXGH01000069">
    <property type="protein sequence ID" value="HIW82247.1"/>
    <property type="molecule type" value="Genomic_DNA"/>
</dbReference>
<keyword evidence="4 5" id="KW-0472">Membrane</keyword>
<reference evidence="6" key="2">
    <citation type="submission" date="2021-04" db="EMBL/GenBank/DDBJ databases">
        <authorList>
            <person name="Gilroy R."/>
        </authorList>
    </citation>
    <scope>NUCLEOTIDE SEQUENCE</scope>
    <source>
        <strain evidence="6">CHK195-6426</strain>
    </source>
</reference>
<evidence type="ECO:0000313" key="6">
    <source>
        <dbReference type="EMBL" id="HIW82247.1"/>
    </source>
</evidence>
<accession>A0A9D1R732</accession>
<evidence type="ECO:0000256" key="1">
    <source>
        <dbReference type="ARBA" id="ARBA00004141"/>
    </source>
</evidence>
<gene>
    <name evidence="6" type="ORF">H9742_12155</name>
</gene>
<keyword evidence="2 5" id="KW-0812">Transmembrane</keyword>
<evidence type="ECO:0000256" key="4">
    <source>
        <dbReference type="ARBA" id="ARBA00023136"/>
    </source>
</evidence>
<sequence length="287" mass="33416">MRRMSNFEKKFGRYAIPNISLVLILCYVAGYIINLINGSFLTYLTLNPYEILFHGQIWRLVTWIIVPPSSLDPFTIIMLLFYYNIGTSLERTWGTYRYNVYLFMGMLFTVIGSFLCMGYYYLVTGGMDSVVASLLFTQGSFMFSTYYINMSIFLAFAATFPNVQVLLMFVIPIKVKWMGIVYIVMMVWEFIASGNLFSRMAIGASLLNFIVFYARTKNRIHMTPKQIKRRAAFKQEIKRNVKATGHRCAICGRTEADDPTLEFRFCSKCNGNYEYCQYHLFTHEHVK</sequence>
<comment type="caution">
    <text evidence="6">The sequence shown here is derived from an EMBL/GenBank/DDBJ whole genome shotgun (WGS) entry which is preliminary data.</text>
</comment>
<name>A0A9D1R732_9FIRM</name>
<feature type="transmembrane region" description="Helical" evidence="5">
    <location>
        <begin position="64"/>
        <end position="86"/>
    </location>
</feature>
<dbReference type="Proteomes" id="UP000824265">
    <property type="component" value="Unassembled WGS sequence"/>
</dbReference>
<dbReference type="GO" id="GO:0016020">
    <property type="term" value="C:membrane"/>
    <property type="evidence" value="ECO:0007669"/>
    <property type="project" value="UniProtKB-SubCell"/>
</dbReference>
<evidence type="ECO:0000313" key="7">
    <source>
        <dbReference type="Proteomes" id="UP000824265"/>
    </source>
</evidence>
<proteinExistence type="predicted"/>
<comment type="subcellular location">
    <subcellularLocation>
        <location evidence="1">Membrane</location>
        <topology evidence="1">Multi-pass membrane protein</topology>
    </subcellularLocation>
</comment>
<feature type="transmembrane region" description="Helical" evidence="5">
    <location>
        <begin position="197"/>
        <end position="214"/>
    </location>
</feature>
<dbReference type="SUPFAM" id="SSF144091">
    <property type="entry name" value="Rhomboid-like"/>
    <property type="match status" value="1"/>
</dbReference>
<protein>
    <recommendedName>
        <fullName evidence="8">Rhomboid family protein</fullName>
    </recommendedName>
</protein>
<dbReference type="InterPro" id="IPR035952">
    <property type="entry name" value="Rhomboid-like_sf"/>
</dbReference>
<reference evidence="6" key="1">
    <citation type="journal article" date="2021" name="PeerJ">
        <title>Extensive microbial diversity within the chicken gut microbiome revealed by metagenomics and culture.</title>
        <authorList>
            <person name="Gilroy R."/>
            <person name="Ravi A."/>
            <person name="Getino M."/>
            <person name="Pursley I."/>
            <person name="Horton D.L."/>
            <person name="Alikhan N.F."/>
            <person name="Baker D."/>
            <person name="Gharbi K."/>
            <person name="Hall N."/>
            <person name="Watson M."/>
            <person name="Adriaenssens E.M."/>
            <person name="Foster-Nyarko E."/>
            <person name="Jarju S."/>
            <person name="Secka A."/>
            <person name="Antonio M."/>
            <person name="Oren A."/>
            <person name="Chaudhuri R.R."/>
            <person name="La Ragione R."/>
            <person name="Hildebrand F."/>
            <person name="Pallen M.J."/>
        </authorList>
    </citation>
    <scope>NUCLEOTIDE SEQUENCE</scope>
    <source>
        <strain evidence="6">CHK195-6426</strain>
    </source>
</reference>
<feature type="transmembrane region" description="Helical" evidence="5">
    <location>
        <begin position="175"/>
        <end position="191"/>
    </location>
</feature>
<feature type="transmembrane region" description="Helical" evidence="5">
    <location>
        <begin position="98"/>
        <end position="121"/>
    </location>
</feature>
<feature type="transmembrane region" description="Helical" evidence="5">
    <location>
        <begin position="21"/>
        <end position="44"/>
    </location>
</feature>
<organism evidence="6 7">
    <name type="scientific">Candidatus Acetatifactor stercoripullorum</name>
    <dbReference type="NCBI Taxonomy" id="2838414"/>
    <lineage>
        <taxon>Bacteria</taxon>
        <taxon>Bacillati</taxon>
        <taxon>Bacillota</taxon>
        <taxon>Clostridia</taxon>
        <taxon>Lachnospirales</taxon>
        <taxon>Lachnospiraceae</taxon>
        <taxon>Acetatifactor</taxon>
    </lineage>
</organism>
<evidence type="ECO:0000256" key="3">
    <source>
        <dbReference type="ARBA" id="ARBA00022989"/>
    </source>
</evidence>
<feature type="transmembrane region" description="Helical" evidence="5">
    <location>
        <begin position="141"/>
        <end position="163"/>
    </location>
</feature>
<evidence type="ECO:0008006" key="8">
    <source>
        <dbReference type="Google" id="ProtNLM"/>
    </source>
</evidence>
<keyword evidence="3 5" id="KW-1133">Transmembrane helix</keyword>